<dbReference type="GO" id="GO:0016787">
    <property type="term" value="F:hydrolase activity"/>
    <property type="evidence" value="ECO:0007669"/>
    <property type="project" value="UniProtKB-KW"/>
</dbReference>
<dbReference type="InterPro" id="IPR029058">
    <property type="entry name" value="AB_hydrolase_fold"/>
</dbReference>
<evidence type="ECO:0000256" key="1">
    <source>
        <dbReference type="ARBA" id="ARBA00022801"/>
    </source>
</evidence>
<dbReference type="PANTHER" id="PTHR48081">
    <property type="entry name" value="AB HYDROLASE SUPERFAMILY PROTEIN C4A8.06C"/>
    <property type="match status" value="1"/>
</dbReference>
<dbReference type="Gene3D" id="3.40.50.1820">
    <property type="entry name" value="alpha/beta hydrolase"/>
    <property type="match status" value="1"/>
</dbReference>
<gene>
    <name evidence="3" type="ordered locus">Halhy_6844</name>
</gene>
<dbReference type="SUPFAM" id="SSF53474">
    <property type="entry name" value="alpha/beta-Hydrolases"/>
    <property type="match status" value="1"/>
</dbReference>
<name>F4L8E6_HALH1</name>
<reference evidence="3 4" key="1">
    <citation type="journal article" date="2011" name="Stand. Genomic Sci.">
        <title>Complete genome sequence of Haliscomenobacter hydrossis type strain (O).</title>
        <authorList>
            <consortium name="US DOE Joint Genome Institute (JGI-PGF)"/>
            <person name="Daligault H."/>
            <person name="Lapidus A."/>
            <person name="Zeytun A."/>
            <person name="Nolan M."/>
            <person name="Lucas S."/>
            <person name="Del Rio T.G."/>
            <person name="Tice H."/>
            <person name="Cheng J.F."/>
            <person name="Tapia R."/>
            <person name="Han C."/>
            <person name="Goodwin L."/>
            <person name="Pitluck S."/>
            <person name="Liolios K."/>
            <person name="Pagani I."/>
            <person name="Ivanova N."/>
            <person name="Huntemann M."/>
            <person name="Mavromatis K."/>
            <person name="Mikhailova N."/>
            <person name="Pati A."/>
            <person name="Chen A."/>
            <person name="Palaniappan K."/>
            <person name="Land M."/>
            <person name="Hauser L."/>
            <person name="Brambilla E.M."/>
            <person name="Rohde M."/>
            <person name="Verbarg S."/>
            <person name="Goker M."/>
            <person name="Bristow J."/>
            <person name="Eisen J.A."/>
            <person name="Markowitz V."/>
            <person name="Hugenholtz P."/>
            <person name="Kyrpides N.C."/>
            <person name="Klenk H.P."/>
            <person name="Woyke T."/>
        </authorList>
    </citation>
    <scope>NUCLEOTIDE SEQUENCE [LARGE SCALE GENOMIC DNA]</scope>
    <source>
        <strain evidence="4">ATCC 27775 / DSM 1100 / LMG 10767 / O</strain>
        <plasmid evidence="4">Plasmid pHALHY03</plasmid>
    </source>
</reference>
<evidence type="ECO:0000313" key="4">
    <source>
        <dbReference type="Proteomes" id="UP000008461"/>
    </source>
</evidence>
<dbReference type="PANTHER" id="PTHR48081:SF33">
    <property type="entry name" value="KYNURENINE FORMAMIDASE"/>
    <property type="match status" value="1"/>
</dbReference>
<protein>
    <submittedName>
        <fullName evidence="3">Carboxylesterase type B</fullName>
    </submittedName>
</protein>
<dbReference type="ESTHER" id="halh1-f4l8e6">
    <property type="family name" value="BD-FAE"/>
</dbReference>
<accession>F4L8E6</accession>
<dbReference type="KEGG" id="hhy:Halhy_6844"/>
<keyword evidence="1" id="KW-0378">Hydrolase</keyword>
<dbReference type="InterPro" id="IPR049492">
    <property type="entry name" value="BD-FAE-like_dom"/>
</dbReference>
<reference key="2">
    <citation type="submission" date="2011-04" db="EMBL/GenBank/DDBJ databases">
        <title>Complete sequence of plasmid 3 of Haliscomenobacter hydrossis DSM 1100.</title>
        <authorList>
            <consortium name="US DOE Joint Genome Institute (JGI-PGF)"/>
            <person name="Lucas S."/>
            <person name="Han J."/>
            <person name="Lapidus A."/>
            <person name="Bruce D."/>
            <person name="Goodwin L."/>
            <person name="Pitluck S."/>
            <person name="Peters L."/>
            <person name="Kyrpides N."/>
            <person name="Mavromatis K."/>
            <person name="Ivanova N."/>
            <person name="Ovchinnikova G."/>
            <person name="Pagani I."/>
            <person name="Daligault H."/>
            <person name="Detter J.C."/>
            <person name="Han C."/>
            <person name="Land M."/>
            <person name="Hauser L."/>
            <person name="Markowitz V."/>
            <person name="Cheng J.-F."/>
            <person name="Hugenholtz P."/>
            <person name="Woyke T."/>
            <person name="Wu D."/>
            <person name="Verbarg S."/>
            <person name="Frueling A."/>
            <person name="Brambilla E."/>
            <person name="Klenk H.-P."/>
            <person name="Eisen J.A."/>
        </authorList>
    </citation>
    <scope>NUCLEOTIDE SEQUENCE</scope>
    <source>
        <strain>DSM 1100</strain>
    </source>
</reference>
<evidence type="ECO:0000313" key="3">
    <source>
        <dbReference type="EMBL" id="AEE54654.1"/>
    </source>
</evidence>
<sequence>MQYKSVNGVNTNLLSLDIYHFGQATPKKPVVVYVHGGGFAVGDKANNLVNKQNLCSSLGYILVSINYRLSPASYSTDPYRVMYPTHNNDVADAVKWIYDNIGDYGGNNQKIALLGHSAGAHLVALTGTSNQFLPSRKINLSTLKGVACIDTEGYDVEARCKEKNEVYLNAFGQSNTFWFEASPINNLFMGTAYPKFFIAKRGNSSRIGYANAFITKLLVTGVSVSEVTANQYDHEGINDAIGAPGEIAITEPLKAFFAQCFR</sequence>
<keyword evidence="3" id="KW-0614">Plasmid</keyword>
<evidence type="ECO:0000259" key="2">
    <source>
        <dbReference type="Pfam" id="PF20434"/>
    </source>
</evidence>
<dbReference type="InterPro" id="IPR050300">
    <property type="entry name" value="GDXG_lipolytic_enzyme"/>
</dbReference>
<dbReference type="Proteomes" id="UP000008461">
    <property type="component" value="Plasmid pHALHY03"/>
</dbReference>
<dbReference type="EMBL" id="CP002694">
    <property type="protein sequence ID" value="AEE54654.1"/>
    <property type="molecule type" value="Genomic_DNA"/>
</dbReference>
<keyword evidence="4" id="KW-1185">Reference proteome</keyword>
<dbReference type="AlphaFoldDB" id="F4L8E6"/>
<dbReference type="HOGENOM" id="CLU_012494_4_1_10"/>
<organism evidence="3 4">
    <name type="scientific">Haliscomenobacter hydrossis (strain ATCC 27775 / DSM 1100 / LMG 10767 / O)</name>
    <dbReference type="NCBI Taxonomy" id="760192"/>
    <lineage>
        <taxon>Bacteria</taxon>
        <taxon>Pseudomonadati</taxon>
        <taxon>Bacteroidota</taxon>
        <taxon>Saprospiria</taxon>
        <taxon>Saprospirales</taxon>
        <taxon>Haliscomenobacteraceae</taxon>
        <taxon>Haliscomenobacter</taxon>
    </lineage>
</organism>
<feature type="domain" description="BD-FAE-like" evidence="2">
    <location>
        <begin position="16"/>
        <end position="131"/>
    </location>
</feature>
<proteinExistence type="predicted"/>
<dbReference type="Pfam" id="PF20434">
    <property type="entry name" value="BD-FAE"/>
    <property type="match status" value="1"/>
</dbReference>
<dbReference type="eggNOG" id="COG0657">
    <property type="taxonomic scope" value="Bacteria"/>
</dbReference>
<geneLocation type="plasmid" evidence="3 4">
    <name>pHALHY03</name>
</geneLocation>